<keyword evidence="1" id="KW-0863">Zinc-finger</keyword>
<dbReference type="EMBL" id="BQNB010015568">
    <property type="protein sequence ID" value="GJT41513.1"/>
    <property type="molecule type" value="Genomic_DNA"/>
</dbReference>
<protein>
    <submittedName>
        <fullName evidence="3">Retrovirus-related pol polyprotein from transposon TNT 1-94</fullName>
    </submittedName>
</protein>
<dbReference type="InterPro" id="IPR036875">
    <property type="entry name" value="Znf_CCHC_sf"/>
</dbReference>
<keyword evidence="1" id="KW-0862">Zinc</keyword>
<organism evidence="3 4">
    <name type="scientific">Tanacetum coccineum</name>
    <dbReference type="NCBI Taxonomy" id="301880"/>
    <lineage>
        <taxon>Eukaryota</taxon>
        <taxon>Viridiplantae</taxon>
        <taxon>Streptophyta</taxon>
        <taxon>Embryophyta</taxon>
        <taxon>Tracheophyta</taxon>
        <taxon>Spermatophyta</taxon>
        <taxon>Magnoliopsida</taxon>
        <taxon>eudicotyledons</taxon>
        <taxon>Gunneridae</taxon>
        <taxon>Pentapetalae</taxon>
        <taxon>asterids</taxon>
        <taxon>campanulids</taxon>
        <taxon>Asterales</taxon>
        <taxon>Asteraceae</taxon>
        <taxon>Asteroideae</taxon>
        <taxon>Anthemideae</taxon>
        <taxon>Anthemidinae</taxon>
        <taxon>Tanacetum</taxon>
    </lineage>
</organism>
<evidence type="ECO:0000313" key="3">
    <source>
        <dbReference type="EMBL" id="GJT41513.1"/>
    </source>
</evidence>
<dbReference type="Pfam" id="PF00098">
    <property type="entry name" value="zf-CCHC"/>
    <property type="match status" value="1"/>
</dbReference>
<keyword evidence="1" id="KW-0479">Metal-binding</keyword>
<dbReference type="SMART" id="SM00343">
    <property type="entry name" value="ZnF_C2HC"/>
    <property type="match status" value="1"/>
</dbReference>
<dbReference type="Proteomes" id="UP001151760">
    <property type="component" value="Unassembled WGS sequence"/>
</dbReference>
<gene>
    <name evidence="3" type="ORF">Tco_0941378</name>
</gene>
<feature type="domain" description="CCHC-type" evidence="2">
    <location>
        <begin position="189"/>
        <end position="203"/>
    </location>
</feature>
<dbReference type="Pfam" id="PF14223">
    <property type="entry name" value="Retrotran_gag_2"/>
    <property type="match status" value="1"/>
</dbReference>
<dbReference type="InterPro" id="IPR001878">
    <property type="entry name" value="Znf_CCHC"/>
</dbReference>
<reference evidence="3" key="2">
    <citation type="submission" date="2022-01" db="EMBL/GenBank/DDBJ databases">
        <authorList>
            <person name="Yamashiro T."/>
            <person name="Shiraishi A."/>
            <person name="Satake H."/>
            <person name="Nakayama K."/>
        </authorList>
    </citation>
    <scope>NUCLEOTIDE SEQUENCE</scope>
</reference>
<keyword evidence="4" id="KW-1185">Reference proteome</keyword>
<sequence length="276" mass="31347">MSTMAENVIAAGADNRHPMLEKSQYNSWQSRMKLYIRGKEHGKELLDSILHGPFKYGMAVGLPLDVYTLVNHHTDAKEIWDRVKLLIEGTKLTLQERESKLYNEFDRFTSKKGESIHSYYLRFAQLINDIDTIGMTMQKLQVHTKFVNNLQPGRQTQSYADSGARGNATGSGVNINIRTNTTNQAKVVRCYKCQGEGHMARQCIKPKRPKNLEWFKEKMLFAQALEAEVVLDKEHMTFLADDGLTIATGQDTQELTTTAIFQTDDLDAFDSDCDEA</sequence>
<comment type="caution">
    <text evidence="3">The sequence shown here is derived from an EMBL/GenBank/DDBJ whole genome shotgun (WGS) entry which is preliminary data.</text>
</comment>
<dbReference type="SUPFAM" id="SSF57756">
    <property type="entry name" value="Retrovirus zinc finger-like domains"/>
    <property type="match status" value="1"/>
</dbReference>
<evidence type="ECO:0000259" key="2">
    <source>
        <dbReference type="PROSITE" id="PS50158"/>
    </source>
</evidence>
<evidence type="ECO:0000256" key="1">
    <source>
        <dbReference type="PROSITE-ProRule" id="PRU00047"/>
    </source>
</evidence>
<dbReference type="Gene3D" id="4.10.60.10">
    <property type="entry name" value="Zinc finger, CCHC-type"/>
    <property type="match status" value="1"/>
</dbReference>
<evidence type="ECO:0000313" key="4">
    <source>
        <dbReference type="Proteomes" id="UP001151760"/>
    </source>
</evidence>
<accession>A0ABQ5DRK4</accession>
<dbReference type="PROSITE" id="PS50158">
    <property type="entry name" value="ZF_CCHC"/>
    <property type="match status" value="1"/>
</dbReference>
<proteinExistence type="predicted"/>
<reference evidence="3" key="1">
    <citation type="journal article" date="2022" name="Int. J. Mol. Sci.">
        <title>Draft Genome of Tanacetum Coccineum: Genomic Comparison of Closely Related Tanacetum-Family Plants.</title>
        <authorList>
            <person name="Yamashiro T."/>
            <person name="Shiraishi A."/>
            <person name="Nakayama K."/>
            <person name="Satake H."/>
        </authorList>
    </citation>
    <scope>NUCLEOTIDE SEQUENCE</scope>
</reference>
<name>A0ABQ5DRK4_9ASTR</name>